<dbReference type="PANTHER" id="PTHR33336">
    <property type="entry name" value="QUINOL MONOOXYGENASE YGIN-RELATED"/>
    <property type="match status" value="1"/>
</dbReference>
<organism evidence="2 3">
    <name type="scientific">Flavobacterium terrigena</name>
    <dbReference type="NCBI Taxonomy" id="402734"/>
    <lineage>
        <taxon>Bacteria</taxon>
        <taxon>Pseudomonadati</taxon>
        <taxon>Bacteroidota</taxon>
        <taxon>Flavobacteriia</taxon>
        <taxon>Flavobacteriales</taxon>
        <taxon>Flavobacteriaceae</taxon>
        <taxon>Flavobacterium</taxon>
    </lineage>
</organism>
<dbReference type="Pfam" id="PF03992">
    <property type="entry name" value="ABM"/>
    <property type="match status" value="1"/>
</dbReference>
<sequence>MFVRIVKLTFQEDKIDAFLANFEEIKHQIRNFEGNEFLELYQDKQDARIFFTYSYWKDEDALEKYRKSALFNEVWTYTKTLFDGKPEAWSVNKLATLT</sequence>
<dbReference type="EMBL" id="FNYA01000004">
    <property type="protein sequence ID" value="SEI90779.1"/>
    <property type="molecule type" value="Genomic_DNA"/>
</dbReference>
<dbReference type="SUPFAM" id="SSF54909">
    <property type="entry name" value="Dimeric alpha+beta barrel"/>
    <property type="match status" value="1"/>
</dbReference>
<keyword evidence="3" id="KW-1185">Reference proteome</keyword>
<dbReference type="STRING" id="402734.SAMN05660918_1885"/>
<dbReference type="InterPro" id="IPR011008">
    <property type="entry name" value="Dimeric_a/b-barrel"/>
</dbReference>
<dbReference type="Gene3D" id="3.30.70.100">
    <property type="match status" value="1"/>
</dbReference>
<accession>A0A1H6UEN9</accession>
<evidence type="ECO:0000313" key="3">
    <source>
        <dbReference type="Proteomes" id="UP000199702"/>
    </source>
</evidence>
<dbReference type="GO" id="GO:0003824">
    <property type="term" value="F:catalytic activity"/>
    <property type="evidence" value="ECO:0007669"/>
    <property type="project" value="TreeGrafter"/>
</dbReference>
<dbReference type="OrthoDB" id="1120859at2"/>
<dbReference type="Proteomes" id="UP000199702">
    <property type="component" value="Unassembled WGS sequence"/>
</dbReference>
<dbReference type="PANTHER" id="PTHR33336:SF15">
    <property type="entry name" value="ABM DOMAIN-CONTAINING PROTEIN"/>
    <property type="match status" value="1"/>
</dbReference>
<feature type="domain" description="ABM" evidence="1">
    <location>
        <begin position="2"/>
        <end position="92"/>
    </location>
</feature>
<dbReference type="RefSeq" id="WP_091312118.1">
    <property type="nucleotide sequence ID" value="NZ_CBCSJU010000004.1"/>
</dbReference>
<dbReference type="InterPro" id="IPR007138">
    <property type="entry name" value="ABM_dom"/>
</dbReference>
<evidence type="ECO:0000259" key="1">
    <source>
        <dbReference type="PROSITE" id="PS51725"/>
    </source>
</evidence>
<reference evidence="3" key="1">
    <citation type="submission" date="2016-10" db="EMBL/GenBank/DDBJ databases">
        <authorList>
            <person name="Varghese N."/>
            <person name="Submissions S."/>
        </authorList>
    </citation>
    <scope>NUCLEOTIDE SEQUENCE [LARGE SCALE GENOMIC DNA]</scope>
    <source>
        <strain evidence="3">DSM 17934</strain>
    </source>
</reference>
<gene>
    <name evidence="2" type="ORF">SAMN05660918_1885</name>
</gene>
<dbReference type="InterPro" id="IPR050744">
    <property type="entry name" value="AI-2_Isomerase_LsrG"/>
</dbReference>
<dbReference type="AlphaFoldDB" id="A0A1H6UEN9"/>
<evidence type="ECO:0000313" key="2">
    <source>
        <dbReference type="EMBL" id="SEI90779.1"/>
    </source>
</evidence>
<proteinExistence type="predicted"/>
<name>A0A1H6UEN9_9FLAO</name>
<protein>
    <recommendedName>
        <fullName evidence="1">ABM domain-containing protein</fullName>
    </recommendedName>
</protein>
<dbReference type="PROSITE" id="PS51725">
    <property type="entry name" value="ABM"/>
    <property type="match status" value="1"/>
</dbReference>